<dbReference type="Pfam" id="PF11523">
    <property type="entry name" value="DUF3223"/>
    <property type="match status" value="1"/>
</dbReference>
<reference evidence="1" key="1">
    <citation type="submission" date="2019-06" db="EMBL/GenBank/DDBJ databases">
        <authorList>
            <person name="Le Quere A."/>
            <person name="Colella S."/>
        </authorList>
    </citation>
    <scope>NUCLEOTIDE SEQUENCE</scope>
    <source>
        <strain evidence="1">EmedicaeMD41</strain>
    </source>
</reference>
<organism evidence="1">
    <name type="scientific">Sinorhizobium medicae</name>
    <dbReference type="NCBI Taxonomy" id="110321"/>
    <lineage>
        <taxon>Bacteria</taxon>
        <taxon>Pseudomonadati</taxon>
        <taxon>Pseudomonadota</taxon>
        <taxon>Alphaproteobacteria</taxon>
        <taxon>Hyphomicrobiales</taxon>
        <taxon>Rhizobiaceae</taxon>
        <taxon>Sinorhizobium/Ensifer group</taxon>
        <taxon>Sinorhizobium</taxon>
    </lineage>
</organism>
<protein>
    <recommendedName>
        <fullName evidence="2">DUF3223 domain-containing protein</fullName>
    </recommendedName>
</protein>
<evidence type="ECO:0000313" key="1">
    <source>
        <dbReference type="EMBL" id="VTZ62312.1"/>
    </source>
</evidence>
<accession>A0A508X3B1</accession>
<gene>
    <name evidence="1" type="ORF">EMEDMD4_370176</name>
</gene>
<sequence>MPVKIGSESFRTKKDAIRHCRAILYRQPLETEIEGEDAEFVHAVFNLRTDKVAELGTRTIVRFLRKLHRHNTPGFFAELSDGTFLDFSFMKAINTLPRASVAGGAVAADTL</sequence>
<evidence type="ECO:0008006" key="2">
    <source>
        <dbReference type="Google" id="ProtNLM"/>
    </source>
</evidence>
<dbReference type="AlphaFoldDB" id="A0A508X3B1"/>
<dbReference type="RefSeq" id="WP_180161838.1">
    <property type="nucleotide sequence ID" value="NZ_CABFNB010000103.1"/>
</dbReference>
<dbReference type="Gene3D" id="3.10.450.40">
    <property type="match status" value="1"/>
</dbReference>
<dbReference type="Proteomes" id="UP000507954">
    <property type="component" value="Unassembled WGS sequence"/>
</dbReference>
<name>A0A508X3B1_9HYPH</name>
<proteinExistence type="predicted"/>
<dbReference type="EMBL" id="CABFNB010000103">
    <property type="protein sequence ID" value="VTZ62312.1"/>
    <property type="molecule type" value="Genomic_DNA"/>
</dbReference>